<keyword evidence="2" id="KW-1185">Reference proteome</keyword>
<dbReference type="RefSeq" id="WP_009132814.1">
    <property type="nucleotide sequence ID" value="NZ_CP102250.1"/>
</dbReference>
<dbReference type="GeneID" id="92816433"/>
<dbReference type="Gene3D" id="3.40.50.2000">
    <property type="entry name" value="Glycogen Phosphorylase B"/>
    <property type="match status" value="1"/>
</dbReference>
<proteinExistence type="predicted"/>
<gene>
    <name evidence="1" type="ORF">HMPREF9450_00008</name>
</gene>
<dbReference type="OrthoDB" id="973857at2"/>
<evidence type="ECO:0000313" key="1">
    <source>
        <dbReference type="EMBL" id="EHB93515.1"/>
    </source>
</evidence>
<dbReference type="EMBL" id="ADLD01000002">
    <property type="protein sequence ID" value="EHB93515.1"/>
    <property type="molecule type" value="Genomic_DNA"/>
</dbReference>
<dbReference type="Proteomes" id="UP000006008">
    <property type="component" value="Unassembled WGS sequence"/>
</dbReference>
<evidence type="ECO:0008006" key="3">
    <source>
        <dbReference type="Google" id="ProtNLM"/>
    </source>
</evidence>
<accession>G5H4Z8</accession>
<dbReference type="Pfam" id="PF13692">
    <property type="entry name" value="Glyco_trans_1_4"/>
    <property type="match status" value="1"/>
</dbReference>
<reference evidence="1 2" key="1">
    <citation type="submission" date="2011-08" db="EMBL/GenBank/DDBJ databases">
        <title>The Genome Sequence of Alistipes indistinctus YIT 12060.</title>
        <authorList>
            <consortium name="The Broad Institute Genome Sequencing Platform"/>
            <person name="Earl A."/>
            <person name="Ward D."/>
            <person name="Feldgarden M."/>
            <person name="Gevers D."/>
            <person name="Morotomi M."/>
            <person name="Young S.K."/>
            <person name="Zeng Q."/>
            <person name="Gargeya S."/>
            <person name="Fitzgerald M."/>
            <person name="Haas B."/>
            <person name="Abouelleil A."/>
            <person name="Alvarado L."/>
            <person name="Arachchi H.M."/>
            <person name="Berlin A."/>
            <person name="Brown A."/>
            <person name="Chapman S.B."/>
            <person name="Chen Z."/>
            <person name="Dunbar C."/>
            <person name="Freedman E."/>
            <person name="Gearin G."/>
            <person name="Gellesch M."/>
            <person name="Goldberg J."/>
            <person name="Griggs A."/>
            <person name="Gujja S."/>
            <person name="Heiman D."/>
            <person name="Howarth C."/>
            <person name="Larson L."/>
            <person name="Lui A."/>
            <person name="MacDonald P.J.P."/>
            <person name="Montmayeur A."/>
            <person name="Murphy C."/>
            <person name="Neiman D."/>
            <person name="Pearson M."/>
            <person name="Priest M."/>
            <person name="Roberts A."/>
            <person name="Saif S."/>
            <person name="Shea T."/>
            <person name="Shenoy N."/>
            <person name="Sisk P."/>
            <person name="Stolte C."/>
            <person name="Sykes S."/>
            <person name="Wortman J."/>
            <person name="Nusbaum C."/>
            <person name="Birren B."/>
        </authorList>
    </citation>
    <scope>NUCLEOTIDE SEQUENCE [LARGE SCALE GENOMIC DNA]</scope>
    <source>
        <strain evidence="1 2">YIT 12060</strain>
    </source>
</reference>
<name>G5H4Z8_9BACT</name>
<organism evidence="1 2">
    <name type="scientific">Alistipes indistinctus YIT 12060</name>
    <dbReference type="NCBI Taxonomy" id="742725"/>
    <lineage>
        <taxon>Bacteria</taxon>
        <taxon>Pseudomonadati</taxon>
        <taxon>Bacteroidota</taxon>
        <taxon>Bacteroidia</taxon>
        <taxon>Bacteroidales</taxon>
        <taxon>Rikenellaceae</taxon>
        <taxon>Alistipes</taxon>
    </lineage>
</organism>
<dbReference type="STRING" id="742725.HMPREF9450_00008"/>
<dbReference type="PATRIC" id="fig|742725.3.peg.5"/>
<dbReference type="SUPFAM" id="SSF53756">
    <property type="entry name" value="UDP-Glycosyltransferase/glycogen phosphorylase"/>
    <property type="match status" value="1"/>
</dbReference>
<evidence type="ECO:0000313" key="2">
    <source>
        <dbReference type="Proteomes" id="UP000006008"/>
    </source>
</evidence>
<comment type="caution">
    <text evidence="1">The sequence shown here is derived from an EMBL/GenBank/DDBJ whole genome shotgun (WGS) entry which is preliminary data.</text>
</comment>
<protein>
    <recommendedName>
        <fullName evidence="3">Glycosyl transferase family 1 domain-containing protein</fullName>
    </recommendedName>
</protein>
<dbReference type="HOGENOM" id="CLU_543636_0_0_10"/>
<dbReference type="eggNOG" id="COG0438">
    <property type="taxonomic scope" value="Bacteria"/>
</dbReference>
<sequence>MKPTIRDIRRCYSKIKQLARTAISERDYNRAAGELALSARIAYLFNWIYSDPETDDMIRTIGRALFVEKPPESRQTARYAMYNSFGRENRGLTQQYIRALRALQVEFLYIFEDRSKAMAGVESDLAACGDRVEIFEITPSLPTTEQAKQLHRKLREYAPQVLLIQVAPWSVTPLIAFSALPEITKYNINLTDHAFWLGSGIFDRNIEFRDFGWTISLEKRRFATSQLFMLPYYPILNEAPFEGFPAEVPVGSVKIFSGGSYYKIYGGKGLYFDLVKRTLDENPDAVLLYAGDGDARIFREFIRSNGFQRRVFLLGSRRDINAVFRACDIYMGTYPIGGGLMSQYAAVNGKPVLAYASEKCPSAFVETVVCHKARLKITHTDVESFARHARALCSDPALRAEEGSRLKQCITSPDEFAEGLRNLLAGYARPHSGSRVGIDYRKRLDFYYEAENSNRWSEFAMLLLSQYGIWAFRYFPLAALKTVPGTLYRYGIEQFKKYLKR</sequence>
<dbReference type="AlphaFoldDB" id="G5H4Z8"/>